<reference evidence="2 3" key="1">
    <citation type="submission" date="2020-10" db="EMBL/GenBank/DDBJ databases">
        <title>Ca. Dormibacterota MAGs.</title>
        <authorList>
            <person name="Montgomery K."/>
        </authorList>
    </citation>
    <scope>NUCLEOTIDE SEQUENCE [LARGE SCALE GENOMIC DNA]</scope>
    <source>
        <strain evidence="2">SC8811_S16_3</strain>
    </source>
</reference>
<accession>A0A934N7P4</accession>
<evidence type="ECO:0000313" key="3">
    <source>
        <dbReference type="Proteomes" id="UP000620075"/>
    </source>
</evidence>
<dbReference type="InterPro" id="IPR051532">
    <property type="entry name" value="Ester_Hydrolysis_Enzymes"/>
</dbReference>
<dbReference type="RefSeq" id="WP_338180635.1">
    <property type="nucleotide sequence ID" value="NZ_JAEKNQ010000044.1"/>
</dbReference>
<dbReference type="GO" id="GO:0004622">
    <property type="term" value="F:phosphatidylcholine lysophospholipase activity"/>
    <property type="evidence" value="ECO:0007669"/>
    <property type="project" value="TreeGrafter"/>
</dbReference>
<sequence>MSVRSLAGRWPAFAAGLLLCGCGLQSSSATPNSPSPKVSFNAHVYAALGASETVGLGADQPERDAWPQVFYSSYLPESAIFYNFGSAGATTEQALSTELSDALAVHPDLATVWLNTNDLLHSVPVDTYEQQLDQLVAALRQGGRTRVLLANTPVLDGLPAYRDCLGPQEGPRCLIHNRPPPEPGAIRAAVAGYNAAIARVAARRGAALIDLHCQGDMATQHPDWLSADGFHPNTRGYAAIAGAFAGRSPCPRSA</sequence>
<protein>
    <submittedName>
        <fullName evidence="2">SGNH/GDSL hydrolase family protein</fullName>
    </submittedName>
</protein>
<dbReference type="InterPro" id="IPR036514">
    <property type="entry name" value="SGNH_hydro_sf"/>
</dbReference>
<gene>
    <name evidence="2" type="ORF">JF888_11955</name>
</gene>
<dbReference type="InterPro" id="IPR013830">
    <property type="entry name" value="SGNH_hydro"/>
</dbReference>
<feature type="domain" description="SGNH hydrolase-type esterase" evidence="1">
    <location>
        <begin position="47"/>
        <end position="239"/>
    </location>
</feature>
<dbReference type="PANTHER" id="PTHR30383">
    <property type="entry name" value="THIOESTERASE 1/PROTEASE 1/LYSOPHOSPHOLIPASE L1"/>
    <property type="match status" value="1"/>
</dbReference>
<organism evidence="2 3">
    <name type="scientific">Candidatus Dormiibacter inghamiae</name>
    <dbReference type="NCBI Taxonomy" id="3127013"/>
    <lineage>
        <taxon>Bacteria</taxon>
        <taxon>Bacillati</taxon>
        <taxon>Candidatus Dormiibacterota</taxon>
        <taxon>Candidatus Dormibacteria</taxon>
        <taxon>Candidatus Dormibacterales</taxon>
        <taxon>Candidatus Dormibacteraceae</taxon>
        <taxon>Candidatus Dormiibacter</taxon>
    </lineage>
</organism>
<dbReference type="EMBL" id="JAEKNQ010000044">
    <property type="protein sequence ID" value="MBJ7603890.1"/>
    <property type="molecule type" value="Genomic_DNA"/>
</dbReference>
<evidence type="ECO:0000313" key="2">
    <source>
        <dbReference type="EMBL" id="MBJ7603890.1"/>
    </source>
</evidence>
<proteinExistence type="predicted"/>
<dbReference type="Pfam" id="PF13472">
    <property type="entry name" value="Lipase_GDSL_2"/>
    <property type="match status" value="1"/>
</dbReference>
<name>A0A934N7P4_9BACT</name>
<evidence type="ECO:0000259" key="1">
    <source>
        <dbReference type="Pfam" id="PF13472"/>
    </source>
</evidence>
<dbReference type="SUPFAM" id="SSF52266">
    <property type="entry name" value="SGNH hydrolase"/>
    <property type="match status" value="1"/>
</dbReference>
<dbReference type="PANTHER" id="PTHR30383:SF5">
    <property type="entry name" value="SGNH HYDROLASE-TYPE ESTERASE DOMAIN-CONTAINING PROTEIN"/>
    <property type="match status" value="1"/>
</dbReference>
<keyword evidence="2" id="KW-0378">Hydrolase</keyword>
<dbReference type="PROSITE" id="PS51257">
    <property type="entry name" value="PROKAR_LIPOPROTEIN"/>
    <property type="match status" value="1"/>
</dbReference>
<dbReference type="Proteomes" id="UP000620075">
    <property type="component" value="Unassembled WGS sequence"/>
</dbReference>
<comment type="caution">
    <text evidence="2">The sequence shown here is derived from an EMBL/GenBank/DDBJ whole genome shotgun (WGS) entry which is preliminary data.</text>
</comment>
<dbReference type="Gene3D" id="3.40.50.1110">
    <property type="entry name" value="SGNH hydrolase"/>
    <property type="match status" value="1"/>
</dbReference>
<dbReference type="AlphaFoldDB" id="A0A934N7P4"/>